<evidence type="ECO:0000313" key="4">
    <source>
        <dbReference type="EMBL" id="XDQ00676.1"/>
    </source>
</evidence>
<reference evidence="4" key="1">
    <citation type="submission" date="2024-07" db="EMBL/GenBank/DDBJ databases">
        <authorList>
            <person name="Yu S.T."/>
        </authorList>
    </citation>
    <scope>NUCLEOTIDE SEQUENCE</scope>
    <source>
        <strain evidence="4">R08</strain>
    </source>
</reference>
<dbReference type="Gene3D" id="3.40.630.30">
    <property type="match status" value="1"/>
</dbReference>
<evidence type="ECO:0000256" key="2">
    <source>
        <dbReference type="ARBA" id="ARBA00023315"/>
    </source>
</evidence>
<dbReference type="GO" id="GO:0016747">
    <property type="term" value="F:acyltransferase activity, transferring groups other than amino-acyl groups"/>
    <property type="evidence" value="ECO:0007669"/>
    <property type="project" value="InterPro"/>
</dbReference>
<dbReference type="PROSITE" id="PS51186">
    <property type="entry name" value="GNAT"/>
    <property type="match status" value="1"/>
</dbReference>
<dbReference type="InterPro" id="IPR000182">
    <property type="entry name" value="GNAT_dom"/>
</dbReference>
<name>A0AB39M278_9ACTN</name>
<dbReference type="Pfam" id="PF13508">
    <property type="entry name" value="Acetyltransf_7"/>
    <property type="match status" value="1"/>
</dbReference>
<keyword evidence="1 4" id="KW-0808">Transferase</keyword>
<dbReference type="CDD" id="cd04301">
    <property type="entry name" value="NAT_SF"/>
    <property type="match status" value="1"/>
</dbReference>
<evidence type="ECO:0000256" key="1">
    <source>
        <dbReference type="ARBA" id="ARBA00022679"/>
    </source>
</evidence>
<organism evidence="4">
    <name type="scientific">Streptomyces sp. R08</name>
    <dbReference type="NCBI Taxonomy" id="3238624"/>
    <lineage>
        <taxon>Bacteria</taxon>
        <taxon>Bacillati</taxon>
        <taxon>Actinomycetota</taxon>
        <taxon>Actinomycetes</taxon>
        <taxon>Kitasatosporales</taxon>
        <taxon>Streptomycetaceae</taxon>
        <taxon>Streptomyces</taxon>
    </lineage>
</organism>
<dbReference type="EC" id="2.3.1.-" evidence="4"/>
<sequence length="150" mass="16685">MTGTDGVRVAVVGDVAAVKAVTDMAYRHYIPRIGVVPQPMEADHMANVVAGRVFVTGEPVTGLVVIEERGDHLFLDSIAVHPDAHGTGVGRRLLEFVDARARALGLGEVRLYTNALMWENQEIYPRFGYEVVERRTDGPYDRIHYRKRLG</sequence>
<dbReference type="InterPro" id="IPR050832">
    <property type="entry name" value="Bact_Acetyltransf"/>
</dbReference>
<gene>
    <name evidence="4" type="ORF">AB5J58_11030</name>
</gene>
<protein>
    <submittedName>
        <fullName evidence="4">GNAT family N-acetyltransferase</fullName>
        <ecNumber evidence="4">2.3.1.-</ecNumber>
    </submittedName>
</protein>
<dbReference type="AlphaFoldDB" id="A0AB39M278"/>
<proteinExistence type="predicted"/>
<evidence type="ECO:0000259" key="3">
    <source>
        <dbReference type="PROSITE" id="PS51186"/>
    </source>
</evidence>
<dbReference type="EMBL" id="CP163431">
    <property type="protein sequence ID" value="XDQ00676.1"/>
    <property type="molecule type" value="Genomic_DNA"/>
</dbReference>
<dbReference type="InterPro" id="IPR016181">
    <property type="entry name" value="Acyl_CoA_acyltransferase"/>
</dbReference>
<feature type="domain" description="N-acetyltransferase" evidence="3">
    <location>
        <begin position="5"/>
        <end position="150"/>
    </location>
</feature>
<dbReference type="SUPFAM" id="SSF55729">
    <property type="entry name" value="Acyl-CoA N-acyltransferases (Nat)"/>
    <property type="match status" value="1"/>
</dbReference>
<accession>A0AB39M278</accession>
<dbReference type="PANTHER" id="PTHR43877">
    <property type="entry name" value="AMINOALKYLPHOSPHONATE N-ACETYLTRANSFERASE-RELATED-RELATED"/>
    <property type="match status" value="1"/>
</dbReference>
<keyword evidence="2 4" id="KW-0012">Acyltransferase</keyword>
<dbReference type="RefSeq" id="WP_369187345.1">
    <property type="nucleotide sequence ID" value="NZ_CP163431.1"/>
</dbReference>